<evidence type="ECO:0000256" key="7">
    <source>
        <dbReference type="HAMAP-Rule" id="MF_00009"/>
    </source>
</evidence>
<keyword evidence="4 7" id="KW-0255">Endonuclease</keyword>
<dbReference type="PANTHER" id="PTHR46986:SF1">
    <property type="entry name" value="ENDORIBONUCLEASE YBEY, CHLOROPLASTIC"/>
    <property type="match status" value="1"/>
</dbReference>
<evidence type="ECO:0000313" key="9">
    <source>
        <dbReference type="EMBL" id="MVX56299.1"/>
    </source>
</evidence>
<comment type="caution">
    <text evidence="9">The sequence shown here is derived from an EMBL/GenBank/DDBJ whole genome shotgun (WGS) entry which is preliminary data.</text>
</comment>
<dbReference type="GO" id="GO:0008270">
    <property type="term" value="F:zinc ion binding"/>
    <property type="evidence" value="ECO:0007669"/>
    <property type="project" value="UniProtKB-UniRule"/>
</dbReference>
<dbReference type="InterPro" id="IPR002036">
    <property type="entry name" value="YbeY"/>
</dbReference>
<dbReference type="SUPFAM" id="SSF55486">
    <property type="entry name" value="Metalloproteases ('zincins'), catalytic domain"/>
    <property type="match status" value="1"/>
</dbReference>
<evidence type="ECO:0000256" key="1">
    <source>
        <dbReference type="ARBA" id="ARBA00010875"/>
    </source>
</evidence>
<feature type="region of interest" description="Disordered" evidence="8">
    <location>
        <begin position="1"/>
        <end position="20"/>
    </location>
</feature>
<dbReference type="InterPro" id="IPR023091">
    <property type="entry name" value="MetalPrtase_cat_dom_sf_prd"/>
</dbReference>
<dbReference type="EC" id="3.1.-.-" evidence="7"/>
<dbReference type="GO" id="GO:0005737">
    <property type="term" value="C:cytoplasm"/>
    <property type="evidence" value="ECO:0007669"/>
    <property type="project" value="UniProtKB-SubCell"/>
</dbReference>
<keyword evidence="7" id="KW-0963">Cytoplasm</keyword>
<feature type="binding site" evidence="7">
    <location>
        <position position="139"/>
    </location>
    <ligand>
        <name>Zn(2+)</name>
        <dbReference type="ChEBI" id="CHEBI:29105"/>
        <note>catalytic</note>
    </ligand>
</feature>
<comment type="function">
    <text evidence="7">Single strand-specific metallo-endoribonuclease involved in late-stage 70S ribosome quality control and in maturation of the 3' terminus of the 16S rRNA.</text>
</comment>
<organism evidence="9 10">
    <name type="scientific">Parasutterella muris</name>
    <dbReference type="NCBI Taxonomy" id="2565572"/>
    <lineage>
        <taxon>Bacteria</taxon>
        <taxon>Pseudomonadati</taxon>
        <taxon>Pseudomonadota</taxon>
        <taxon>Betaproteobacteria</taxon>
        <taxon>Burkholderiales</taxon>
        <taxon>Sutterellaceae</taxon>
        <taxon>Parasutterella</taxon>
    </lineage>
</organism>
<dbReference type="GO" id="GO:0006364">
    <property type="term" value="P:rRNA processing"/>
    <property type="evidence" value="ECO:0007669"/>
    <property type="project" value="UniProtKB-UniRule"/>
</dbReference>
<keyword evidence="5 7" id="KW-0378">Hydrolase</keyword>
<gene>
    <name evidence="7 9" type="primary">ybeY</name>
    <name evidence="9" type="ORF">E5987_03645</name>
</gene>
<sequence length="186" mass="21178">MEKTTDQVLNREAEEDPELAEALAEIESEGPQDGELLIHLQEEEDEALEIPAKENIEHWIRTAAQGLPGELTIRFVDAEEGLELNKSFRGKEKPTNVLTFVYCTNPIMADIAICLPVLVREAAEQNKSLEEHLAHLVVHGVLHARGYDHIEQDEAEEMEQLETDILNNLGYDLPYPDRNYVPRELR</sequence>
<dbReference type="Proteomes" id="UP000472580">
    <property type="component" value="Unassembled WGS sequence"/>
</dbReference>
<evidence type="ECO:0000256" key="2">
    <source>
        <dbReference type="ARBA" id="ARBA00022722"/>
    </source>
</evidence>
<comment type="cofactor">
    <cofactor evidence="7">
        <name>Zn(2+)</name>
        <dbReference type="ChEBI" id="CHEBI:29105"/>
    </cofactor>
    <text evidence="7">Binds 1 zinc ion.</text>
</comment>
<protein>
    <recommendedName>
        <fullName evidence="7">Endoribonuclease YbeY</fullName>
        <ecNumber evidence="7">3.1.-.-</ecNumber>
    </recommendedName>
</protein>
<dbReference type="GO" id="GO:0004222">
    <property type="term" value="F:metalloendopeptidase activity"/>
    <property type="evidence" value="ECO:0007669"/>
    <property type="project" value="InterPro"/>
</dbReference>
<accession>A0A6L6YHU5</accession>
<keyword evidence="3 7" id="KW-0479">Metal-binding</keyword>
<evidence type="ECO:0000256" key="4">
    <source>
        <dbReference type="ARBA" id="ARBA00022759"/>
    </source>
</evidence>
<keyword evidence="7" id="KW-0690">Ribosome biogenesis</keyword>
<dbReference type="AlphaFoldDB" id="A0A6L6YHU5"/>
<feature type="binding site" evidence="7">
    <location>
        <position position="149"/>
    </location>
    <ligand>
        <name>Zn(2+)</name>
        <dbReference type="ChEBI" id="CHEBI:29105"/>
        <note>catalytic</note>
    </ligand>
</feature>
<evidence type="ECO:0000256" key="6">
    <source>
        <dbReference type="ARBA" id="ARBA00022833"/>
    </source>
</evidence>
<dbReference type="PANTHER" id="PTHR46986">
    <property type="entry name" value="ENDORIBONUCLEASE YBEY, CHLOROPLASTIC"/>
    <property type="match status" value="1"/>
</dbReference>
<dbReference type="RefSeq" id="WP_160334734.1">
    <property type="nucleotide sequence ID" value="NZ_CALPCR010000004.1"/>
</dbReference>
<keyword evidence="6 7" id="KW-0862">Zinc</keyword>
<comment type="subcellular location">
    <subcellularLocation>
        <location evidence="7">Cytoplasm</location>
    </subcellularLocation>
</comment>
<dbReference type="NCBIfam" id="TIGR00043">
    <property type="entry name" value="rRNA maturation RNase YbeY"/>
    <property type="match status" value="1"/>
</dbReference>
<dbReference type="GO" id="GO:0004521">
    <property type="term" value="F:RNA endonuclease activity"/>
    <property type="evidence" value="ECO:0007669"/>
    <property type="project" value="UniProtKB-UniRule"/>
</dbReference>
<keyword evidence="7" id="KW-0698">rRNA processing</keyword>
<evidence type="ECO:0000256" key="3">
    <source>
        <dbReference type="ARBA" id="ARBA00022723"/>
    </source>
</evidence>
<dbReference type="HAMAP" id="MF_00009">
    <property type="entry name" value="Endoribonucl_YbeY"/>
    <property type="match status" value="1"/>
</dbReference>
<dbReference type="EMBL" id="WSRP01000008">
    <property type="protein sequence ID" value="MVX56299.1"/>
    <property type="molecule type" value="Genomic_DNA"/>
</dbReference>
<evidence type="ECO:0000256" key="5">
    <source>
        <dbReference type="ARBA" id="ARBA00022801"/>
    </source>
</evidence>
<dbReference type="OrthoDB" id="9807740at2"/>
<feature type="binding site" evidence="7">
    <location>
        <position position="143"/>
    </location>
    <ligand>
        <name>Zn(2+)</name>
        <dbReference type="ChEBI" id="CHEBI:29105"/>
        <note>catalytic</note>
    </ligand>
</feature>
<dbReference type="Pfam" id="PF02130">
    <property type="entry name" value="YbeY"/>
    <property type="match status" value="1"/>
</dbReference>
<evidence type="ECO:0000313" key="10">
    <source>
        <dbReference type="Proteomes" id="UP000472580"/>
    </source>
</evidence>
<feature type="compositionally biased region" description="Basic and acidic residues" evidence="8">
    <location>
        <begin position="1"/>
        <end position="12"/>
    </location>
</feature>
<keyword evidence="10" id="KW-1185">Reference proteome</keyword>
<dbReference type="Gene3D" id="3.40.390.30">
    <property type="entry name" value="Metalloproteases ('zincins'), catalytic domain"/>
    <property type="match status" value="1"/>
</dbReference>
<proteinExistence type="inferred from homology"/>
<comment type="similarity">
    <text evidence="1 7">Belongs to the endoribonuclease YbeY family.</text>
</comment>
<name>A0A6L6YHU5_9BURK</name>
<keyword evidence="2 7" id="KW-0540">Nuclease</keyword>
<reference evidence="9 10" key="1">
    <citation type="submission" date="2019-12" db="EMBL/GenBank/DDBJ databases">
        <title>Microbes associate with the intestines of laboratory mice.</title>
        <authorList>
            <person name="Navarre W."/>
            <person name="Wong E."/>
        </authorList>
    </citation>
    <scope>NUCLEOTIDE SEQUENCE [LARGE SCALE GENOMIC DNA]</scope>
    <source>
        <strain evidence="9 10">NM82_D38</strain>
    </source>
</reference>
<evidence type="ECO:0000256" key="8">
    <source>
        <dbReference type="SAM" id="MobiDB-lite"/>
    </source>
</evidence>